<feature type="non-terminal residue" evidence="1">
    <location>
        <position position="1"/>
    </location>
</feature>
<dbReference type="KEGG" id="hir:HETIRDRAFT_326840"/>
<dbReference type="AlphaFoldDB" id="W4JW31"/>
<protein>
    <recommendedName>
        <fullName evidence="3">F-box domain-containing protein</fullName>
    </recommendedName>
</protein>
<keyword evidence="2" id="KW-1185">Reference proteome</keyword>
<proteinExistence type="predicted"/>
<dbReference type="PANTHER" id="PTHR42057">
    <property type="entry name" value="F-BOX DOMAIN PROTEIN (AFU_ORTHOLOGUE AFUA_4G00200)"/>
    <property type="match status" value="1"/>
</dbReference>
<dbReference type="EMBL" id="KI925463">
    <property type="protein sequence ID" value="ETW77270.1"/>
    <property type="molecule type" value="Genomic_DNA"/>
</dbReference>
<dbReference type="GeneID" id="20671274"/>
<dbReference type="OrthoDB" id="2858653at2759"/>
<dbReference type="eggNOG" id="ENOG502S8UP">
    <property type="taxonomic scope" value="Eukaryota"/>
</dbReference>
<name>W4JW31_HETIT</name>
<organism evidence="1 2">
    <name type="scientific">Heterobasidion irregulare (strain TC 32-1)</name>
    <dbReference type="NCBI Taxonomy" id="747525"/>
    <lineage>
        <taxon>Eukaryota</taxon>
        <taxon>Fungi</taxon>
        <taxon>Dikarya</taxon>
        <taxon>Basidiomycota</taxon>
        <taxon>Agaricomycotina</taxon>
        <taxon>Agaricomycetes</taxon>
        <taxon>Russulales</taxon>
        <taxon>Bondarzewiaceae</taxon>
        <taxon>Heterobasidion</taxon>
        <taxon>Heterobasidion annosum species complex</taxon>
    </lineage>
</organism>
<dbReference type="SUPFAM" id="SSF52047">
    <property type="entry name" value="RNI-like"/>
    <property type="match status" value="1"/>
</dbReference>
<sequence length="297" mass="33134">IDTLPYELLHDIVDKLSCRKDLFQIRSLNKTFCAVATPHLFQQITVKNTLMSAAGFSEILQRDMVTQFIIAINFHEVPKVPVKSHIGDVEVVLVSLASSFARIHELPNLKFLTLSFPCLTGNLTSMEPLRLQRTILSVLSSRSSLPSVTSVNIIGMTALYHPVYDLPSFGSPFGSLTSLSIGAAVSHDLAEPQFQDPFIKFWEETFQHRMLGSVSHSLTSLKLSSGSFVGVVPRLDFSQANFPALEPLSLKRILFNMDTHIEDFIVRHKGTLRTLWLMDCKIAILGSFEEPEGAPHR</sequence>
<gene>
    <name evidence="1" type="ORF">HETIRDRAFT_326840</name>
</gene>
<dbReference type="Proteomes" id="UP000030671">
    <property type="component" value="Unassembled WGS sequence"/>
</dbReference>
<evidence type="ECO:0000313" key="2">
    <source>
        <dbReference type="Proteomes" id="UP000030671"/>
    </source>
</evidence>
<dbReference type="InParanoid" id="W4JW31"/>
<dbReference type="InterPro" id="IPR032675">
    <property type="entry name" value="LRR_dom_sf"/>
</dbReference>
<reference evidence="1 2" key="1">
    <citation type="journal article" date="2012" name="New Phytol.">
        <title>Insight into trade-off between wood decay and parasitism from the genome of a fungal forest pathogen.</title>
        <authorList>
            <person name="Olson A."/>
            <person name="Aerts A."/>
            <person name="Asiegbu F."/>
            <person name="Belbahri L."/>
            <person name="Bouzid O."/>
            <person name="Broberg A."/>
            <person name="Canback B."/>
            <person name="Coutinho P.M."/>
            <person name="Cullen D."/>
            <person name="Dalman K."/>
            <person name="Deflorio G."/>
            <person name="van Diepen L.T."/>
            <person name="Dunand C."/>
            <person name="Duplessis S."/>
            <person name="Durling M."/>
            <person name="Gonthier P."/>
            <person name="Grimwood J."/>
            <person name="Fossdal C.G."/>
            <person name="Hansson D."/>
            <person name="Henrissat B."/>
            <person name="Hietala A."/>
            <person name="Himmelstrand K."/>
            <person name="Hoffmeister D."/>
            <person name="Hogberg N."/>
            <person name="James T.Y."/>
            <person name="Karlsson M."/>
            <person name="Kohler A."/>
            <person name="Kues U."/>
            <person name="Lee Y.H."/>
            <person name="Lin Y.C."/>
            <person name="Lind M."/>
            <person name="Lindquist E."/>
            <person name="Lombard V."/>
            <person name="Lucas S."/>
            <person name="Lunden K."/>
            <person name="Morin E."/>
            <person name="Murat C."/>
            <person name="Park J."/>
            <person name="Raffaello T."/>
            <person name="Rouze P."/>
            <person name="Salamov A."/>
            <person name="Schmutz J."/>
            <person name="Solheim H."/>
            <person name="Stahlberg J."/>
            <person name="Velez H."/>
            <person name="de Vries R.P."/>
            <person name="Wiebenga A."/>
            <person name="Woodward S."/>
            <person name="Yakovlev I."/>
            <person name="Garbelotto M."/>
            <person name="Martin F."/>
            <person name="Grigoriev I.V."/>
            <person name="Stenlid J."/>
        </authorList>
    </citation>
    <scope>NUCLEOTIDE SEQUENCE [LARGE SCALE GENOMIC DNA]</scope>
    <source>
        <strain evidence="1 2">TC 32-1</strain>
    </source>
</reference>
<dbReference type="HOGENOM" id="CLU_052543_2_1_1"/>
<dbReference type="Gene3D" id="3.80.10.10">
    <property type="entry name" value="Ribonuclease Inhibitor"/>
    <property type="match status" value="1"/>
</dbReference>
<dbReference type="PANTHER" id="PTHR42057:SF2">
    <property type="entry name" value="F-BOX DOMAIN PROTEIN (AFU_ORTHOLOGUE AFUA_4G00200)-RELATED"/>
    <property type="match status" value="1"/>
</dbReference>
<dbReference type="RefSeq" id="XP_009550798.1">
    <property type="nucleotide sequence ID" value="XM_009552503.1"/>
</dbReference>
<accession>W4JW31</accession>
<evidence type="ECO:0000313" key="1">
    <source>
        <dbReference type="EMBL" id="ETW77270.1"/>
    </source>
</evidence>
<evidence type="ECO:0008006" key="3">
    <source>
        <dbReference type="Google" id="ProtNLM"/>
    </source>
</evidence>